<keyword evidence="3" id="KW-1185">Reference proteome</keyword>
<reference evidence="2 3" key="1">
    <citation type="submission" date="2021-06" db="EMBL/GenBank/DDBJ databases">
        <authorList>
            <person name="Lee D.H."/>
        </authorList>
    </citation>
    <scope>NUCLEOTIDE SEQUENCE [LARGE SCALE GENOMIC DNA]</scope>
    <source>
        <strain evidence="2 3">MMS21-HV4-11</strain>
    </source>
</reference>
<protein>
    <submittedName>
        <fullName evidence="2">ArsR family transcriptional regulator</fullName>
    </submittedName>
</protein>
<dbReference type="RefSeq" id="WP_216958841.1">
    <property type="nucleotide sequence ID" value="NZ_JAHOPB010000001.1"/>
</dbReference>
<dbReference type="PANTHER" id="PTHR39168">
    <property type="entry name" value="TRANSCRIPTIONAL REGULATOR-RELATED"/>
    <property type="match status" value="1"/>
</dbReference>
<sequence length="232" mass="25242">MTTVNALSEIAALMGDPARASMLSLLMDGRAHTASDLAHNAGITAQTASGHLARMVEANLLAARAEGRNRFYRLASADVAHAIESLMALAGTRAAPASKAAAWRRDPDLRFCRTCYDHLAGQVGIAVTDSLTRHGHLEPKGPRDWQLTNSGELFCERLGVDLDTARRTSSRHFARQCLDWSERRPHISGALGAAIADTFFKRGWAERLRRSRTVRLTDSGRRALGSHFGATV</sequence>
<dbReference type="InterPro" id="IPR001845">
    <property type="entry name" value="HTH_ArsR_DNA-bd_dom"/>
</dbReference>
<dbReference type="InterPro" id="IPR011991">
    <property type="entry name" value="ArsR-like_HTH"/>
</dbReference>
<organism evidence="2 3">
    <name type="scientific">Reyranella humidisoli</name>
    <dbReference type="NCBI Taxonomy" id="2849149"/>
    <lineage>
        <taxon>Bacteria</taxon>
        <taxon>Pseudomonadati</taxon>
        <taxon>Pseudomonadota</taxon>
        <taxon>Alphaproteobacteria</taxon>
        <taxon>Hyphomicrobiales</taxon>
        <taxon>Reyranellaceae</taxon>
        <taxon>Reyranella</taxon>
    </lineage>
</organism>
<dbReference type="InterPro" id="IPR052543">
    <property type="entry name" value="HTH_Metal-responsive_Reg"/>
</dbReference>
<dbReference type="NCBIfam" id="NF033788">
    <property type="entry name" value="HTH_metalloreg"/>
    <property type="match status" value="1"/>
</dbReference>
<dbReference type="CDD" id="cd00090">
    <property type="entry name" value="HTH_ARSR"/>
    <property type="match status" value="1"/>
</dbReference>
<dbReference type="EMBL" id="JAHOPB010000001">
    <property type="protein sequence ID" value="MBU8874024.1"/>
    <property type="molecule type" value="Genomic_DNA"/>
</dbReference>
<evidence type="ECO:0000259" key="1">
    <source>
        <dbReference type="PROSITE" id="PS50987"/>
    </source>
</evidence>
<evidence type="ECO:0000313" key="3">
    <source>
        <dbReference type="Proteomes" id="UP000727907"/>
    </source>
</evidence>
<evidence type="ECO:0000313" key="2">
    <source>
        <dbReference type="EMBL" id="MBU8874024.1"/>
    </source>
</evidence>
<dbReference type="Pfam" id="PF12840">
    <property type="entry name" value="HTH_20"/>
    <property type="match status" value="1"/>
</dbReference>
<dbReference type="PROSITE" id="PS50987">
    <property type="entry name" value="HTH_ARSR_2"/>
    <property type="match status" value="1"/>
</dbReference>
<gene>
    <name evidence="2" type="ORF">KQ910_09630</name>
</gene>
<comment type="caution">
    <text evidence="2">The sequence shown here is derived from an EMBL/GenBank/DDBJ whole genome shotgun (WGS) entry which is preliminary data.</text>
</comment>
<dbReference type="Proteomes" id="UP000727907">
    <property type="component" value="Unassembled WGS sequence"/>
</dbReference>
<proteinExistence type="predicted"/>
<dbReference type="SMART" id="SM00418">
    <property type="entry name" value="HTH_ARSR"/>
    <property type="match status" value="1"/>
</dbReference>
<accession>A0ABS6IJH3</accession>
<feature type="domain" description="HTH arsR-type" evidence="1">
    <location>
        <begin position="1"/>
        <end position="94"/>
    </location>
</feature>
<name>A0ABS6IJH3_9HYPH</name>
<dbReference type="PANTHER" id="PTHR39168:SF1">
    <property type="entry name" value="TRANSCRIPTIONAL REGULATORY PROTEIN"/>
    <property type="match status" value="1"/>
</dbReference>